<evidence type="ECO:0000256" key="1">
    <source>
        <dbReference type="SAM" id="SignalP"/>
    </source>
</evidence>
<dbReference type="eggNOG" id="ENOG502S1EA">
    <property type="taxonomic scope" value="Eukaryota"/>
</dbReference>
<dbReference type="KEGG" id="mnt:21394380"/>
<proteinExistence type="predicted"/>
<organism evidence="2 3">
    <name type="scientific">Morus notabilis</name>
    <dbReference type="NCBI Taxonomy" id="981085"/>
    <lineage>
        <taxon>Eukaryota</taxon>
        <taxon>Viridiplantae</taxon>
        <taxon>Streptophyta</taxon>
        <taxon>Embryophyta</taxon>
        <taxon>Tracheophyta</taxon>
        <taxon>Spermatophyta</taxon>
        <taxon>Magnoliopsida</taxon>
        <taxon>eudicotyledons</taxon>
        <taxon>Gunneridae</taxon>
        <taxon>Pentapetalae</taxon>
        <taxon>rosids</taxon>
        <taxon>fabids</taxon>
        <taxon>Rosales</taxon>
        <taxon>Moraceae</taxon>
        <taxon>Moreae</taxon>
        <taxon>Morus</taxon>
    </lineage>
</organism>
<dbReference type="OrthoDB" id="1897482at2759"/>
<dbReference type="InterPro" id="IPR036758">
    <property type="entry name" value="At5g01610-like"/>
</dbReference>
<dbReference type="Gene3D" id="2.30.240.10">
    <property type="entry name" value="At5g01610-like"/>
    <property type="match status" value="1"/>
</dbReference>
<dbReference type="PANTHER" id="PTHR31676:SF196">
    <property type="entry name" value="DUF538 FAMILY PROTEIN"/>
    <property type="match status" value="1"/>
</dbReference>
<dbReference type="EMBL" id="KE343530">
    <property type="protein sequence ID" value="EXB33517.1"/>
    <property type="molecule type" value="Genomic_DNA"/>
</dbReference>
<sequence>MSPTVFLPLILIFLSATSFSTPSAFSDHNSISIDTYNLSAYQALQQYDFPVGLLPTGVTDYELNRDTGEFEVHFDDTCSFDLEGYNLRYKSLVTGVISKGKLKKLKGVSVKILFFWLNIVEVTRGDDELEFSVGIASASFAIDNFVESPQCGCGFDCVGDDQSSSLMSY</sequence>
<accession>W9QMK9</accession>
<feature type="chain" id="PRO_5004930775" description="DUF538 domain-containing protein" evidence="1">
    <location>
        <begin position="21"/>
        <end position="169"/>
    </location>
</feature>
<dbReference type="PANTHER" id="PTHR31676">
    <property type="entry name" value="T31J12.3 PROTEIN-RELATED"/>
    <property type="match status" value="1"/>
</dbReference>
<dbReference type="InterPro" id="IPR007493">
    <property type="entry name" value="DUF538"/>
</dbReference>
<feature type="signal peptide" evidence="1">
    <location>
        <begin position="1"/>
        <end position="20"/>
    </location>
</feature>
<protein>
    <recommendedName>
        <fullName evidence="4">DUF538 domain-containing protein</fullName>
    </recommendedName>
</protein>
<evidence type="ECO:0008006" key="4">
    <source>
        <dbReference type="Google" id="ProtNLM"/>
    </source>
</evidence>
<dbReference type="Proteomes" id="UP000030645">
    <property type="component" value="Unassembled WGS sequence"/>
</dbReference>
<keyword evidence="1" id="KW-0732">Signal</keyword>
<reference evidence="3" key="1">
    <citation type="submission" date="2013-01" db="EMBL/GenBank/DDBJ databases">
        <title>Draft Genome Sequence of a Mulberry Tree, Morus notabilis C.K. Schneid.</title>
        <authorList>
            <person name="He N."/>
            <person name="Zhao S."/>
        </authorList>
    </citation>
    <scope>NUCLEOTIDE SEQUENCE</scope>
</reference>
<dbReference type="Pfam" id="PF04398">
    <property type="entry name" value="DUF538"/>
    <property type="match status" value="1"/>
</dbReference>
<keyword evidence="3" id="KW-1185">Reference proteome</keyword>
<gene>
    <name evidence="2" type="ORF">L484_011107</name>
</gene>
<dbReference type="STRING" id="981085.W9QMK9"/>
<name>W9QMK9_9ROSA</name>
<dbReference type="AlphaFoldDB" id="W9QMK9"/>
<dbReference type="SUPFAM" id="SSF141562">
    <property type="entry name" value="At5g01610-like"/>
    <property type="match status" value="1"/>
</dbReference>
<evidence type="ECO:0000313" key="3">
    <source>
        <dbReference type="Proteomes" id="UP000030645"/>
    </source>
</evidence>
<evidence type="ECO:0000313" key="2">
    <source>
        <dbReference type="EMBL" id="EXB33517.1"/>
    </source>
</evidence>